<dbReference type="PANTHER" id="PTHR34478">
    <property type="entry name" value="PROTEIN LEMA"/>
    <property type="match status" value="1"/>
</dbReference>
<feature type="transmembrane region" description="Helical" evidence="14">
    <location>
        <begin position="542"/>
        <end position="565"/>
    </location>
</feature>
<evidence type="ECO:0000256" key="13">
    <source>
        <dbReference type="ARBA" id="ARBA00023136"/>
    </source>
</evidence>
<dbReference type="InterPro" id="IPR022170">
    <property type="entry name" value="MUL1-like"/>
</dbReference>
<evidence type="ECO:0000313" key="16">
    <source>
        <dbReference type="EMBL" id="GAA4650733.1"/>
    </source>
</evidence>
<name>A0ABP8V3B9_9GAMM</name>
<gene>
    <name evidence="16" type="ORF">GCM10023116_30160</name>
</gene>
<evidence type="ECO:0000256" key="5">
    <source>
        <dbReference type="ARBA" id="ARBA00012483"/>
    </source>
</evidence>
<dbReference type="SUPFAM" id="SSF140478">
    <property type="entry name" value="LemA-like"/>
    <property type="match status" value="1"/>
</dbReference>
<dbReference type="Pfam" id="PF12483">
    <property type="entry name" value="GIDE"/>
    <property type="match status" value="1"/>
</dbReference>
<keyword evidence="11" id="KW-0862">Zinc</keyword>
<evidence type="ECO:0000256" key="10">
    <source>
        <dbReference type="ARBA" id="ARBA00022786"/>
    </source>
</evidence>
<keyword evidence="9" id="KW-0863">Zinc-finger</keyword>
<dbReference type="PANTHER" id="PTHR34478:SF1">
    <property type="entry name" value="PROTEIN LEMA"/>
    <property type="match status" value="1"/>
</dbReference>
<evidence type="ECO:0000256" key="3">
    <source>
        <dbReference type="ARBA" id="ARBA00004167"/>
    </source>
</evidence>
<evidence type="ECO:0000256" key="1">
    <source>
        <dbReference type="ARBA" id="ARBA00000900"/>
    </source>
</evidence>
<keyword evidence="6" id="KW-0808">Transferase</keyword>
<evidence type="ECO:0000256" key="12">
    <source>
        <dbReference type="ARBA" id="ARBA00022989"/>
    </source>
</evidence>
<keyword evidence="13 14" id="KW-0472">Membrane</keyword>
<evidence type="ECO:0000256" key="8">
    <source>
        <dbReference type="ARBA" id="ARBA00022723"/>
    </source>
</evidence>
<evidence type="ECO:0000256" key="7">
    <source>
        <dbReference type="ARBA" id="ARBA00022692"/>
    </source>
</evidence>
<keyword evidence="8" id="KW-0479">Metal-binding</keyword>
<dbReference type="EC" id="2.3.2.27" evidence="5"/>
<proteinExistence type="inferred from homology"/>
<sequence length="740" mass="84531">MLHKYRHILAKLAALLLAPILLLAGHFLNNKGLDELQALRQIERIPPADIGALMPGAVNIYGPAASLGRTVTSPYTKTPTLYYRYLHEIEKRDSDGDTYWDTVEDYSDTVNFEITDSTGSITANTESYKSLIHWSVEESFQTVKGDHRYTEWRIDPDKYLFVLGYIKADQQKHSLTFPDNKNFRPIISTYDQDYEQQELGTYGILYLWGGIALLGFGIFCIAFLINLHRVWIYLLIVMLTLSTYLAQISLSMLKQDMVDASQRLQEQETYAEHYLAQASPDVARSIRINLTATWLQAQEQSQRVPEKLLAPLWGITITAPDINVSAEEQAKAEKLVAELPSTQLRSGLLAMAAILAFILGSLFAWGGIRFIKHKRIIENIATQKTAGVVPGITEVKGTVVLDKEEALQGPLTSCDCVWYDYRVEELRSSGKNSSWVTIEHDTDEVIFACKDETGELRINPKSAEVLTDHRHVRRTRRIVANDLRYTELSLRVGDPLFAIGEAVVDRERCDHVRMQKKGKQWPFIISNRSEEEVMMNRGRWGLFWMNFGFSGLMYSTLLMFAQAGSFSPLDILMSALVAPLYMFLFMIALHYNDLVFLQQRVDRNYANIQTALKKRKDLMPNLEKLAKALMKHEADLMEKVTALRTQHMNAMKNSQAIMGFLGQEHQLFGQVKVVCEKYPQLKSNKSIKQLMTIIRNLEDEIELLRSGYLNAINLYNTRVDSFPDMFLARTAGFDKKQRIF</sequence>
<feature type="transmembrane region" description="Helical" evidence="14">
    <location>
        <begin position="232"/>
        <end position="253"/>
    </location>
</feature>
<evidence type="ECO:0000313" key="17">
    <source>
        <dbReference type="Proteomes" id="UP001500604"/>
    </source>
</evidence>
<keyword evidence="7 14" id="KW-0812">Transmembrane</keyword>
<evidence type="ECO:0000259" key="15">
    <source>
        <dbReference type="Pfam" id="PF12483"/>
    </source>
</evidence>
<feature type="domain" description="E3 Ubiquitin ligase MUL1-like" evidence="15">
    <location>
        <begin position="423"/>
        <end position="548"/>
    </location>
</feature>
<comment type="caution">
    <text evidence="16">The sequence shown here is derived from an EMBL/GenBank/DDBJ whole genome shotgun (WGS) entry which is preliminary data.</text>
</comment>
<evidence type="ECO:0000256" key="9">
    <source>
        <dbReference type="ARBA" id="ARBA00022771"/>
    </source>
</evidence>
<comment type="similarity">
    <text evidence="4">Belongs to the LemA family.</text>
</comment>
<dbReference type="InterPro" id="IPR023353">
    <property type="entry name" value="LemA-like_dom_sf"/>
</dbReference>
<comment type="catalytic activity">
    <reaction evidence="1">
        <text>S-ubiquitinyl-[E2 ubiquitin-conjugating enzyme]-L-cysteine + [acceptor protein]-L-lysine = [E2 ubiquitin-conjugating enzyme]-L-cysteine + N(6)-ubiquitinyl-[acceptor protein]-L-lysine.</text>
        <dbReference type="EC" id="2.3.2.27"/>
    </reaction>
</comment>
<dbReference type="RefSeq" id="WP_345196963.1">
    <property type="nucleotide sequence ID" value="NZ_BAABFL010000417.1"/>
</dbReference>
<organism evidence="16 17">
    <name type="scientific">Kistimonas scapharcae</name>
    <dbReference type="NCBI Taxonomy" id="1036133"/>
    <lineage>
        <taxon>Bacteria</taxon>
        <taxon>Pseudomonadati</taxon>
        <taxon>Pseudomonadota</taxon>
        <taxon>Gammaproteobacteria</taxon>
        <taxon>Oceanospirillales</taxon>
        <taxon>Endozoicomonadaceae</taxon>
        <taxon>Kistimonas</taxon>
    </lineage>
</organism>
<protein>
    <recommendedName>
        <fullName evidence="5">RING-type E3 ubiquitin transferase</fullName>
        <ecNumber evidence="5">2.3.2.27</ecNumber>
    </recommendedName>
</protein>
<keyword evidence="17" id="KW-1185">Reference proteome</keyword>
<dbReference type="EMBL" id="BAABFL010000417">
    <property type="protein sequence ID" value="GAA4650733.1"/>
    <property type="molecule type" value="Genomic_DNA"/>
</dbReference>
<comment type="subcellular location">
    <subcellularLocation>
        <location evidence="2">Membrane</location>
        <topology evidence="2">Multi-pass membrane protein</topology>
    </subcellularLocation>
    <subcellularLocation>
        <location evidence="3">Membrane</location>
        <topology evidence="3">Single-pass membrane protein</topology>
    </subcellularLocation>
</comment>
<feature type="transmembrane region" description="Helical" evidence="14">
    <location>
        <begin position="571"/>
        <end position="591"/>
    </location>
</feature>
<evidence type="ECO:0000256" key="14">
    <source>
        <dbReference type="SAM" id="Phobius"/>
    </source>
</evidence>
<keyword evidence="12 14" id="KW-1133">Transmembrane helix</keyword>
<evidence type="ECO:0000256" key="2">
    <source>
        <dbReference type="ARBA" id="ARBA00004141"/>
    </source>
</evidence>
<dbReference type="Gene3D" id="1.20.1440.20">
    <property type="entry name" value="LemA-like domain"/>
    <property type="match status" value="1"/>
</dbReference>
<feature type="transmembrane region" description="Helical" evidence="14">
    <location>
        <begin position="348"/>
        <end position="368"/>
    </location>
</feature>
<feature type="transmembrane region" description="Helical" evidence="14">
    <location>
        <begin position="205"/>
        <end position="225"/>
    </location>
</feature>
<dbReference type="Pfam" id="PF04011">
    <property type="entry name" value="LemA"/>
    <property type="match status" value="1"/>
</dbReference>
<dbReference type="Proteomes" id="UP001500604">
    <property type="component" value="Unassembled WGS sequence"/>
</dbReference>
<evidence type="ECO:0000256" key="6">
    <source>
        <dbReference type="ARBA" id="ARBA00022679"/>
    </source>
</evidence>
<accession>A0ABP8V3B9</accession>
<evidence type="ECO:0000256" key="11">
    <source>
        <dbReference type="ARBA" id="ARBA00022833"/>
    </source>
</evidence>
<keyword evidence="10" id="KW-0833">Ubl conjugation pathway</keyword>
<evidence type="ECO:0000256" key="4">
    <source>
        <dbReference type="ARBA" id="ARBA00008854"/>
    </source>
</evidence>
<reference evidence="17" key="1">
    <citation type="journal article" date="2019" name="Int. J. Syst. Evol. Microbiol.">
        <title>The Global Catalogue of Microorganisms (GCM) 10K type strain sequencing project: providing services to taxonomists for standard genome sequencing and annotation.</title>
        <authorList>
            <consortium name="The Broad Institute Genomics Platform"/>
            <consortium name="The Broad Institute Genome Sequencing Center for Infectious Disease"/>
            <person name="Wu L."/>
            <person name="Ma J."/>
        </authorList>
    </citation>
    <scope>NUCLEOTIDE SEQUENCE [LARGE SCALE GENOMIC DNA]</scope>
    <source>
        <strain evidence="17">JCM 17805</strain>
    </source>
</reference>
<dbReference type="InterPro" id="IPR007156">
    <property type="entry name" value="MamQ_LemA"/>
</dbReference>